<dbReference type="EMBL" id="JBGBPQ010000001">
    <property type="protein sequence ID" value="KAL1529109.1"/>
    <property type="molecule type" value="Genomic_DNA"/>
</dbReference>
<organism evidence="1 2">
    <name type="scientific">Prymnesium parvum</name>
    <name type="common">Toxic golden alga</name>
    <dbReference type="NCBI Taxonomy" id="97485"/>
    <lineage>
        <taxon>Eukaryota</taxon>
        <taxon>Haptista</taxon>
        <taxon>Haptophyta</taxon>
        <taxon>Prymnesiophyceae</taxon>
        <taxon>Prymnesiales</taxon>
        <taxon>Prymnesiaceae</taxon>
        <taxon>Prymnesium</taxon>
    </lineage>
</organism>
<reference evidence="1 2" key="1">
    <citation type="journal article" date="2024" name="Science">
        <title>Giant polyketide synthase enzymes in the biosynthesis of giant marine polyether toxins.</title>
        <authorList>
            <person name="Fallon T.R."/>
            <person name="Shende V.V."/>
            <person name="Wierzbicki I.H."/>
            <person name="Pendleton A.L."/>
            <person name="Watervoot N.F."/>
            <person name="Auber R.P."/>
            <person name="Gonzalez D.J."/>
            <person name="Wisecaver J.H."/>
            <person name="Moore B.S."/>
        </authorList>
    </citation>
    <scope>NUCLEOTIDE SEQUENCE [LARGE SCALE GENOMIC DNA]</scope>
    <source>
        <strain evidence="1 2">12B1</strain>
    </source>
</reference>
<name>A0AB34K3W1_PRYPA</name>
<dbReference type="GO" id="GO:0009507">
    <property type="term" value="C:chloroplast"/>
    <property type="evidence" value="ECO:0007669"/>
    <property type="project" value="TreeGrafter"/>
</dbReference>
<dbReference type="InterPro" id="IPR011990">
    <property type="entry name" value="TPR-like_helical_dom_sf"/>
</dbReference>
<evidence type="ECO:0008006" key="3">
    <source>
        <dbReference type="Google" id="ProtNLM"/>
    </source>
</evidence>
<protein>
    <recommendedName>
        <fullName evidence="3">Tetratricopeptide repeat protein</fullName>
    </recommendedName>
</protein>
<gene>
    <name evidence="1" type="ORF">AB1Y20_000069</name>
</gene>
<evidence type="ECO:0000313" key="2">
    <source>
        <dbReference type="Proteomes" id="UP001515480"/>
    </source>
</evidence>
<dbReference type="AlphaFoldDB" id="A0AB34K3W1"/>
<dbReference type="PANTHER" id="PTHR47908:SF2">
    <property type="entry name" value="TETRATRICOPEPTIDE REPEAT (TPR)-LIKE SUPERFAMILY PROTEIN"/>
    <property type="match status" value="1"/>
</dbReference>
<dbReference type="SUPFAM" id="SSF48452">
    <property type="entry name" value="TPR-like"/>
    <property type="match status" value="1"/>
</dbReference>
<dbReference type="Proteomes" id="UP001515480">
    <property type="component" value="Unassembled WGS sequence"/>
</dbReference>
<evidence type="ECO:0000313" key="1">
    <source>
        <dbReference type="EMBL" id="KAL1529109.1"/>
    </source>
</evidence>
<dbReference type="PANTHER" id="PTHR47908">
    <property type="match status" value="1"/>
</dbReference>
<proteinExistence type="predicted"/>
<dbReference type="Gene3D" id="1.25.40.10">
    <property type="entry name" value="Tetratricopeptide repeat domain"/>
    <property type="match status" value="1"/>
</dbReference>
<keyword evidence="2" id="KW-1185">Reference proteome</keyword>
<sequence length="228" mass="25024">MATLLLPAIAALVGPPLPRRALFASPAALLFAAPPPAHARSAVRQAMATFAEGRVEEALELYDAILAANPAARPYLWQRGLALYYAGRFDEGAAQFADDVAVNPNDTEEQIWHLLCLAQVKGGLASARAYRLSVGEDRRPVMRAVQRLFLSGDEADEREVELLAREGEPGTRFYAALYLSLYRESLGDKEGARKRMLEAVATEYARGTGRLDPMVELANVAVRRRGWE</sequence>
<accession>A0AB34K3W1</accession>
<comment type="caution">
    <text evidence="1">The sequence shown here is derived from an EMBL/GenBank/DDBJ whole genome shotgun (WGS) entry which is preliminary data.</text>
</comment>